<dbReference type="Gramene" id="TVU06328">
    <property type="protein sequence ID" value="TVU06328"/>
    <property type="gene ID" value="EJB05_49537"/>
</dbReference>
<name>A0A5J9T5T4_9POAL</name>
<evidence type="ECO:0000313" key="2">
    <source>
        <dbReference type="EMBL" id="TVU06328.1"/>
    </source>
</evidence>
<evidence type="ECO:0000313" key="3">
    <source>
        <dbReference type="Proteomes" id="UP000324897"/>
    </source>
</evidence>
<reference evidence="2 3" key="1">
    <citation type="journal article" date="2019" name="Sci. Rep.">
        <title>A high-quality genome of Eragrostis curvula grass provides insights into Poaceae evolution and supports new strategies to enhance forage quality.</title>
        <authorList>
            <person name="Carballo J."/>
            <person name="Santos B.A.C.M."/>
            <person name="Zappacosta D."/>
            <person name="Garbus I."/>
            <person name="Selva J.P."/>
            <person name="Gallo C.A."/>
            <person name="Diaz A."/>
            <person name="Albertini E."/>
            <person name="Caccamo M."/>
            <person name="Echenique V."/>
        </authorList>
    </citation>
    <scope>NUCLEOTIDE SEQUENCE [LARGE SCALE GENOMIC DNA]</scope>
    <source>
        <strain evidence="3">cv. Victoria</strain>
        <tissue evidence="2">Leaf</tissue>
    </source>
</reference>
<organism evidence="2 3">
    <name type="scientific">Eragrostis curvula</name>
    <name type="common">weeping love grass</name>
    <dbReference type="NCBI Taxonomy" id="38414"/>
    <lineage>
        <taxon>Eukaryota</taxon>
        <taxon>Viridiplantae</taxon>
        <taxon>Streptophyta</taxon>
        <taxon>Embryophyta</taxon>
        <taxon>Tracheophyta</taxon>
        <taxon>Spermatophyta</taxon>
        <taxon>Magnoliopsida</taxon>
        <taxon>Liliopsida</taxon>
        <taxon>Poales</taxon>
        <taxon>Poaceae</taxon>
        <taxon>PACMAD clade</taxon>
        <taxon>Chloridoideae</taxon>
        <taxon>Eragrostideae</taxon>
        <taxon>Eragrostidinae</taxon>
        <taxon>Eragrostis</taxon>
    </lineage>
</organism>
<sequence>MGIPASSQVLFRPSDLEDHTDPAHLPSFPKHGLATTHSHAKEREVANPYVRNNNVSYAVTTSIRMNFTLFRGQAALP</sequence>
<dbReference type="EMBL" id="RWGY01000051">
    <property type="protein sequence ID" value="TVU06328.1"/>
    <property type="molecule type" value="Genomic_DNA"/>
</dbReference>
<proteinExistence type="predicted"/>
<feature type="region of interest" description="Disordered" evidence="1">
    <location>
        <begin position="1"/>
        <end position="42"/>
    </location>
</feature>
<accession>A0A5J9T5T4</accession>
<evidence type="ECO:0000256" key="1">
    <source>
        <dbReference type="SAM" id="MobiDB-lite"/>
    </source>
</evidence>
<feature type="non-terminal residue" evidence="2">
    <location>
        <position position="1"/>
    </location>
</feature>
<keyword evidence="3" id="KW-1185">Reference proteome</keyword>
<protein>
    <submittedName>
        <fullName evidence="2">Uncharacterized protein</fullName>
    </submittedName>
</protein>
<gene>
    <name evidence="2" type="ORF">EJB05_49537</name>
</gene>
<dbReference type="AlphaFoldDB" id="A0A5J9T5T4"/>
<comment type="caution">
    <text evidence="2">The sequence shown here is derived from an EMBL/GenBank/DDBJ whole genome shotgun (WGS) entry which is preliminary data.</text>
</comment>
<dbReference type="Proteomes" id="UP000324897">
    <property type="component" value="Unassembled WGS sequence"/>
</dbReference>